<evidence type="ECO:0008006" key="3">
    <source>
        <dbReference type="Google" id="ProtNLM"/>
    </source>
</evidence>
<evidence type="ECO:0000313" key="2">
    <source>
        <dbReference type="Proteomes" id="UP001500037"/>
    </source>
</evidence>
<gene>
    <name evidence="1" type="ORF">GCM10009665_25220</name>
</gene>
<protein>
    <recommendedName>
        <fullName evidence="3">DUF3307 domain-containing protein</fullName>
    </recommendedName>
</protein>
<dbReference type="Proteomes" id="UP001500037">
    <property type="component" value="Unassembled WGS sequence"/>
</dbReference>
<sequence>MTTITATDRAARFATGYALLRAAAAIGDMWVQTDTCARIKGATDTNPVVDRDEEAGTETVHGTREGQLACLHHCATYTATQAGALLIGSRLLGLHLGPGRVAAALAVSFATHYVADRRLPLARLAKATGKGSFYELLSPICGSFELDQAFHHGCETAAALLLSR</sequence>
<comment type="caution">
    <text evidence="1">The sequence shown here is derived from an EMBL/GenBank/DDBJ whole genome shotgun (WGS) entry which is preliminary data.</text>
</comment>
<dbReference type="EMBL" id="BAAALF010000034">
    <property type="protein sequence ID" value="GAA1233893.1"/>
    <property type="molecule type" value="Genomic_DNA"/>
</dbReference>
<name>A0ABN1W6S5_9ACTN</name>
<accession>A0ABN1W6S5</accession>
<reference evidence="1 2" key="1">
    <citation type="journal article" date="2019" name="Int. J. Syst. Evol. Microbiol.">
        <title>The Global Catalogue of Microorganisms (GCM) 10K type strain sequencing project: providing services to taxonomists for standard genome sequencing and annotation.</title>
        <authorList>
            <consortium name="The Broad Institute Genomics Platform"/>
            <consortium name="The Broad Institute Genome Sequencing Center for Infectious Disease"/>
            <person name="Wu L."/>
            <person name="Ma J."/>
        </authorList>
    </citation>
    <scope>NUCLEOTIDE SEQUENCE [LARGE SCALE GENOMIC DNA]</scope>
    <source>
        <strain evidence="1 2">JCM 13004</strain>
    </source>
</reference>
<evidence type="ECO:0000313" key="1">
    <source>
        <dbReference type="EMBL" id="GAA1233893.1"/>
    </source>
</evidence>
<keyword evidence="2" id="KW-1185">Reference proteome</keyword>
<dbReference type="RefSeq" id="WP_344441510.1">
    <property type="nucleotide sequence ID" value="NZ_BAAALF010000034.1"/>
</dbReference>
<organism evidence="1 2">
    <name type="scientific">Kitasatospora nipponensis</name>
    <dbReference type="NCBI Taxonomy" id="258049"/>
    <lineage>
        <taxon>Bacteria</taxon>
        <taxon>Bacillati</taxon>
        <taxon>Actinomycetota</taxon>
        <taxon>Actinomycetes</taxon>
        <taxon>Kitasatosporales</taxon>
        <taxon>Streptomycetaceae</taxon>
        <taxon>Kitasatospora</taxon>
    </lineage>
</organism>
<proteinExistence type="predicted"/>